<dbReference type="Pfam" id="PF13731">
    <property type="entry name" value="WxL"/>
    <property type="match status" value="1"/>
</dbReference>
<dbReference type="InterPro" id="IPR027994">
    <property type="entry name" value="WxL_dom"/>
</dbReference>
<evidence type="ECO:0000313" key="3">
    <source>
        <dbReference type="EMBL" id="KRM71646.1"/>
    </source>
</evidence>
<keyword evidence="4" id="KW-1185">Reference proteome</keyword>
<protein>
    <recommendedName>
        <fullName evidence="2">WxL domain-containing protein</fullName>
    </recommendedName>
</protein>
<reference evidence="3 4" key="1">
    <citation type="journal article" date="2015" name="Genome Announc.">
        <title>Expanding the biotechnology potential of lactobacilli through comparative genomics of 213 strains and associated genera.</title>
        <authorList>
            <person name="Sun Z."/>
            <person name="Harris H.M."/>
            <person name="McCann A."/>
            <person name="Guo C."/>
            <person name="Argimon S."/>
            <person name="Zhang W."/>
            <person name="Yang X."/>
            <person name="Jeffery I.B."/>
            <person name="Cooney J.C."/>
            <person name="Kagawa T.F."/>
            <person name="Liu W."/>
            <person name="Song Y."/>
            <person name="Salvetti E."/>
            <person name="Wrobel A."/>
            <person name="Rasinkangas P."/>
            <person name="Parkhill J."/>
            <person name="Rea M.C."/>
            <person name="O'Sullivan O."/>
            <person name="Ritari J."/>
            <person name="Douillard F.P."/>
            <person name="Paul Ross R."/>
            <person name="Yang R."/>
            <person name="Briner A.E."/>
            <person name="Felis G.E."/>
            <person name="de Vos W.M."/>
            <person name="Barrangou R."/>
            <person name="Klaenhammer T.R."/>
            <person name="Caufield P.W."/>
            <person name="Cui Y."/>
            <person name="Zhang H."/>
            <person name="O'Toole P.W."/>
        </authorList>
    </citation>
    <scope>NUCLEOTIDE SEQUENCE [LARGE SCALE GENOMIC DNA]</scope>
    <source>
        <strain evidence="3 4">DSM 23927</strain>
    </source>
</reference>
<feature type="chain" id="PRO_5006415044" description="WxL domain-containing protein" evidence="1">
    <location>
        <begin position="27"/>
        <end position="214"/>
    </location>
</feature>
<dbReference type="Proteomes" id="UP000051672">
    <property type="component" value="Unassembled WGS sequence"/>
</dbReference>
<evidence type="ECO:0000259" key="2">
    <source>
        <dbReference type="Pfam" id="PF13731"/>
    </source>
</evidence>
<dbReference type="AlphaFoldDB" id="A0A0R2AW25"/>
<gene>
    <name evidence="3" type="ORF">FC34_GL001303</name>
</gene>
<evidence type="ECO:0000313" key="4">
    <source>
        <dbReference type="Proteomes" id="UP000051672"/>
    </source>
</evidence>
<dbReference type="EMBL" id="AYZQ01000003">
    <property type="protein sequence ID" value="KRM71646.1"/>
    <property type="molecule type" value="Genomic_DNA"/>
</dbReference>
<evidence type="ECO:0000256" key="1">
    <source>
        <dbReference type="SAM" id="SignalP"/>
    </source>
</evidence>
<dbReference type="PATRIC" id="fig|1423727.3.peg.1323"/>
<sequence length="214" mass="21722">MSISFKRAIVPAVALLALSAPSFVFAADGDTTTPPTTTANIRVTAGDLTLRQVPAFDFGTINLDRLAPRSTTAVSLPNQKSDALTVTDYTGSGKGWVVKAAITPFEVQGADTKSLLTGSIALTSQEISAETTATQAGLGTTPLVTSDVAGKSGDTVDIFSAVAGKGQGLNAVNFQPGAANLTLNKNVYATGAAYSATITWTLATPVPTDPSVTG</sequence>
<feature type="signal peptide" evidence="1">
    <location>
        <begin position="1"/>
        <end position="26"/>
    </location>
</feature>
<dbReference type="RefSeq" id="WP_057894597.1">
    <property type="nucleotide sequence ID" value="NZ_AYZQ01000003.1"/>
</dbReference>
<feature type="domain" description="WxL" evidence="2">
    <location>
        <begin position="35"/>
        <end position="204"/>
    </location>
</feature>
<name>A0A0R2AW25_9LACO</name>
<organism evidence="3 4">
    <name type="scientific">Lacticaseibacillus brantae DSM 23927</name>
    <dbReference type="NCBI Taxonomy" id="1423727"/>
    <lineage>
        <taxon>Bacteria</taxon>
        <taxon>Bacillati</taxon>
        <taxon>Bacillota</taxon>
        <taxon>Bacilli</taxon>
        <taxon>Lactobacillales</taxon>
        <taxon>Lactobacillaceae</taxon>
        <taxon>Lacticaseibacillus</taxon>
    </lineage>
</organism>
<comment type="caution">
    <text evidence="3">The sequence shown here is derived from an EMBL/GenBank/DDBJ whole genome shotgun (WGS) entry which is preliminary data.</text>
</comment>
<keyword evidence="1" id="KW-0732">Signal</keyword>
<proteinExistence type="predicted"/>
<accession>A0A0R2AW25</accession>
<dbReference type="STRING" id="1423727.FC34_GL001303"/>
<dbReference type="OrthoDB" id="2291716at2"/>